<organism evidence="1 2">
    <name type="scientific">Natronobacterium gregoryi</name>
    <dbReference type="NCBI Taxonomy" id="44930"/>
    <lineage>
        <taxon>Archaea</taxon>
        <taxon>Methanobacteriati</taxon>
        <taxon>Methanobacteriota</taxon>
        <taxon>Stenosarchaea group</taxon>
        <taxon>Halobacteria</taxon>
        <taxon>Halobacteriales</taxon>
        <taxon>Natrialbaceae</taxon>
        <taxon>Natronobacterium</taxon>
    </lineage>
</organism>
<sequence length="38" mass="4307">MRLDALVGIAMLNGHDPREAREYAKYDLEILALLHNAL</sequence>
<accession>A0A1I3MGM8</accession>
<proteinExistence type="predicted"/>
<name>A0A1I3MGM8_9EURY</name>
<dbReference type="AlphaFoldDB" id="A0A1I3MGM8"/>
<evidence type="ECO:0000313" key="1">
    <source>
        <dbReference type="EMBL" id="SFI96102.1"/>
    </source>
</evidence>
<gene>
    <name evidence="1" type="ORF">SAMN05443661_110139</name>
</gene>
<dbReference type="Proteomes" id="UP000182829">
    <property type="component" value="Unassembled WGS sequence"/>
</dbReference>
<protein>
    <submittedName>
        <fullName evidence="1">Uncharacterized protein</fullName>
    </submittedName>
</protein>
<evidence type="ECO:0000313" key="2">
    <source>
        <dbReference type="Proteomes" id="UP000182829"/>
    </source>
</evidence>
<reference evidence="1 2" key="1">
    <citation type="submission" date="2016-10" db="EMBL/GenBank/DDBJ databases">
        <authorList>
            <person name="de Groot N.N."/>
        </authorList>
    </citation>
    <scope>NUCLEOTIDE SEQUENCE [LARGE SCALE GENOMIC DNA]</scope>
    <source>
        <strain evidence="1 2">SP2</strain>
    </source>
</reference>
<dbReference type="EMBL" id="FORO01000010">
    <property type="protein sequence ID" value="SFI96102.1"/>
    <property type="molecule type" value="Genomic_DNA"/>
</dbReference>